<dbReference type="PRINTS" id="PR00733">
    <property type="entry name" value="GLHYDRLASE6"/>
</dbReference>
<feature type="binding site" evidence="9">
    <location>
        <position position="320"/>
    </location>
    <ligand>
        <name>substrate</name>
    </ligand>
</feature>
<feature type="chain" id="PRO_5043099611" description="Glucanase" evidence="11">
    <location>
        <begin position="25"/>
        <end position="352"/>
    </location>
</feature>
<dbReference type="InterPro" id="IPR016288">
    <property type="entry name" value="Beta_cellobiohydrolase"/>
</dbReference>
<dbReference type="PANTHER" id="PTHR34876:SF4">
    <property type="entry name" value="1,4-BETA-D-GLUCAN CELLOBIOHYDROLASE C-RELATED"/>
    <property type="match status" value="1"/>
</dbReference>
<evidence type="ECO:0000256" key="8">
    <source>
        <dbReference type="PIRSR" id="PIRSR001100-1"/>
    </source>
</evidence>
<feature type="region of interest" description="Disordered" evidence="12">
    <location>
        <begin position="38"/>
        <end position="66"/>
    </location>
</feature>
<dbReference type="SUPFAM" id="SSF51989">
    <property type="entry name" value="Glycosyl hydrolases family 6, cellulases"/>
    <property type="match status" value="1"/>
</dbReference>
<name>A0AAU2V1R9_9ACTN</name>
<keyword evidence="4" id="KW-1015">Disulfide bond</keyword>
<dbReference type="PANTHER" id="PTHR34876">
    <property type="match status" value="1"/>
</dbReference>
<gene>
    <name evidence="13" type="ORF">OG549_12365</name>
</gene>
<evidence type="ECO:0000256" key="4">
    <source>
        <dbReference type="ARBA" id="ARBA00023157"/>
    </source>
</evidence>
<evidence type="ECO:0000256" key="2">
    <source>
        <dbReference type="ARBA" id="ARBA00022801"/>
    </source>
</evidence>
<evidence type="ECO:0000256" key="12">
    <source>
        <dbReference type="SAM" id="MobiDB-lite"/>
    </source>
</evidence>
<evidence type="ECO:0000256" key="9">
    <source>
        <dbReference type="PIRSR" id="PIRSR001100-2"/>
    </source>
</evidence>
<evidence type="ECO:0000256" key="7">
    <source>
        <dbReference type="ARBA" id="ARBA00023326"/>
    </source>
</evidence>
<comment type="similarity">
    <text evidence="11">Belongs to the glycosyl hydrolase family 6.</text>
</comment>
<feature type="binding site" evidence="9">
    <location>
        <position position="221"/>
    </location>
    <ligand>
        <name>substrate</name>
    </ligand>
</feature>
<dbReference type="PIRSF" id="PIRSF001100">
    <property type="entry name" value="Beta_cellobiohydrolase"/>
    <property type="match status" value="1"/>
</dbReference>
<organism evidence="13">
    <name type="scientific">Streptomyces sp. NBC_00003</name>
    <dbReference type="NCBI Taxonomy" id="2903608"/>
    <lineage>
        <taxon>Bacteria</taxon>
        <taxon>Bacillati</taxon>
        <taxon>Actinomycetota</taxon>
        <taxon>Actinomycetes</taxon>
        <taxon>Kitasatosporales</taxon>
        <taxon>Streptomycetaceae</taxon>
        <taxon>Streptomyces</taxon>
    </lineage>
</organism>
<dbReference type="InterPro" id="IPR006311">
    <property type="entry name" value="TAT_signal"/>
</dbReference>
<dbReference type="InterPro" id="IPR036434">
    <property type="entry name" value="Beta_cellobiohydrolase_sf"/>
</dbReference>
<dbReference type="GO" id="GO:0030245">
    <property type="term" value="P:cellulose catabolic process"/>
    <property type="evidence" value="ECO:0007669"/>
    <property type="project" value="UniProtKB-KW"/>
</dbReference>
<dbReference type="EMBL" id="CP108318">
    <property type="protein sequence ID" value="WTW61382.1"/>
    <property type="molecule type" value="Genomic_DNA"/>
</dbReference>
<dbReference type="InterPro" id="IPR001524">
    <property type="entry name" value="Glyco_hydro_6_CS"/>
</dbReference>
<evidence type="ECO:0000256" key="1">
    <source>
        <dbReference type="ARBA" id="ARBA00022729"/>
    </source>
</evidence>
<evidence type="ECO:0000256" key="10">
    <source>
        <dbReference type="PROSITE-ProRule" id="PRU10056"/>
    </source>
</evidence>
<dbReference type="EC" id="3.2.1.-" evidence="11"/>
<evidence type="ECO:0000313" key="13">
    <source>
        <dbReference type="EMBL" id="WTW61382.1"/>
    </source>
</evidence>
<dbReference type="PROSITE" id="PS00655">
    <property type="entry name" value="GLYCOSYL_HYDROL_F6_1"/>
    <property type="match status" value="1"/>
</dbReference>
<feature type="binding site" evidence="9">
    <location>
        <position position="249"/>
    </location>
    <ligand>
        <name>substrate</name>
    </ligand>
</feature>
<dbReference type="PROSITE" id="PS51257">
    <property type="entry name" value="PROKAR_LIPOPROTEIN"/>
    <property type="match status" value="1"/>
</dbReference>
<feature type="compositionally biased region" description="Low complexity" evidence="12">
    <location>
        <begin position="42"/>
        <end position="56"/>
    </location>
</feature>
<evidence type="ECO:0000256" key="3">
    <source>
        <dbReference type="ARBA" id="ARBA00023001"/>
    </source>
</evidence>
<sequence length="352" mass="37960">MSRYRTLTYRAHAYRSLPRRILLAAVLLAAVAGCSSGGAPGEASAPQARSQAEAAPAPAPGSPFWVDPESDAARQVRIYQGQGRLADAQVLRRIADRPAATWPSGDNPQPSIRKAVEGAAKEKRTAVFVAYNIPHRDCGAYSAGGANGAGDYRAWYRMFAEAIGDAPAIVVLEPDAVAHMVDGCTTPDHHAERYQLLREAIRQFKRLPDTRVYLDAGNPSWIRDPYGLIEPLRRAGVEKADGFALNVSNFQTDAAVRAYGAKVSQGLDGKHFVMDTSRNGEGPLPEDREQAWCNPPGRSLGTPPSVSTGDPLVDAFLWIKRPGDSDGPCRGGPSAGTWWPEYALGLAKRARF</sequence>
<feature type="binding site" evidence="9">
    <location>
        <position position="292"/>
    </location>
    <ligand>
        <name>substrate</name>
    </ligand>
</feature>
<feature type="binding site" evidence="9">
    <location>
        <position position="102"/>
    </location>
    <ligand>
        <name>substrate</name>
    </ligand>
</feature>
<keyword evidence="6 11" id="KW-0326">Glycosidase</keyword>
<dbReference type="AlphaFoldDB" id="A0AAU2V1R9"/>
<evidence type="ECO:0000256" key="5">
    <source>
        <dbReference type="ARBA" id="ARBA00023277"/>
    </source>
</evidence>
<protein>
    <recommendedName>
        <fullName evidence="11">Glucanase</fullName>
        <ecNumber evidence="11">3.2.1.-</ecNumber>
    </recommendedName>
</protein>
<feature type="signal peptide" evidence="11">
    <location>
        <begin position="1"/>
        <end position="24"/>
    </location>
</feature>
<feature type="active site" description="Proton acceptor" evidence="8">
    <location>
        <position position="326"/>
    </location>
</feature>
<keyword evidence="3 11" id="KW-0136">Cellulose degradation</keyword>
<keyword evidence="5 11" id="KW-0119">Carbohydrate metabolism</keyword>
<dbReference type="Gene3D" id="3.20.20.40">
    <property type="entry name" value="1, 4-beta cellobiohydrolase"/>
    <property type="match status" value="1"/>
</dbReference>
<feature type="active site" description="Proton donor" evidence="8">
    <location>
        <position position="175"/>
    </location>
</feature>
<dbReference type="GO" id="GO:0004553">
    <property type="term" value="F:hydrolase activity, hydrolyzing O-glycosyl compounds"/>
    <property type="evidence" value="ECO:0007669"/>
    <property type="project" value="InterPro"/>
</dbReference>
<keyword evidence="7 11" id="KW-0624">Polysaccharide degradation</keyword>
<feature type="active site" evidence="10">
    <location>
        <position position="137"/>
    </location>
</feature>
<dbReference type="Pfam" id="PF01341">
    <property type="entry name" value="Glyco_hydro_6"/>
    <property type="match status" value="1"/>
</dbReference>
<dbReference type="PROSITE" id="PS51318">
    <property type="entry name" value="TAT"/>
    <property type="match status" value="1"/>
</dbReference>
<keyword evidence="1 11" id="KW-0732">Signal</keyword>
<reference evidence="13" key="1">
    <citation type="submission" date="2022-10" db="EMBL/GenBank/DDBJ databases">
        <title>The complete genomes of actinobacterial strains from the NBC collection.</title>
        <authorList>
            <person name="Joergensen T.S."/>
            <person name="Alvarez Arevalo M."/>
            <person name="Sterndorff E.B."/>
            <person name="Faurdal D."/>
            <person name="Vuksanovic O."/>
            <person name="Mourched A.-S."/>
            <person name="Charusanti P."/>
            <person name="Shaw S."/>
            <person name="Blin K."/>
            <person name="Weber T."/>
        </authorList>
    </citation>
    <scope>NUCLEOTIDE SEQUENCE</scope>
    <source>
        <strain evidence="13">NBC_00003</strain>
    </source>
</reference>
<evidence type="ECO:0000256" key="11">
    <source>
        <dbReference type="RuleBase" id="RU361186"/>
    </source>
</evidence>
<keyword evidence="2 11" id="KW-0378">Hydrolase</keyword>
<accession>A0AAU2V1R9</accession>
<proteinExistence type="inferred from homology"/>
<evidence type="ECO:0000256" key="6">
    <source>
        <dbReference type="ARBA" id="ARBA00023295"/>
    </source>
</evidence>